<comment type="similarity">
    <text evidence="1">Belongs to the LysR transcriptional regulatory family.</text>
</comment>
<dbReference type="AlphaFoldDB" id="A0A6S7CIK1"/>
<evidence type="ECO:0000313" key="6">
    <source>
        <dbReference type="EMBL" id="CAB3833031.1"/>
    </source>
</evidence>
<keyword evidence="7" id="KW-1185">Reference proteome</keyword>
<evidence type="ECO:0000256" key="4">
    <source>
        <dbReference type="ARBA" id="ARBA00023163"/>
    </source>
</evidence>
<proteinExistence type="inferred from homology"/>
<organism evidence="6 7">
    <name type="scientific">Achromobacter anxifer</name>
    <dbReference type="NCBI Taxonomy" id="1287737"/>
    <lineage>
        <taxon>Bacteria</taxon>
        <taxon>Pseudomonadati</taxon>
        <taxon>Pseudomonadota</taxon>
        <taxon>Betaproteobacteria</taxon>
        <taxon>Burkholderiales</taxon>
        <taxon>Alcaligenaceae</taxon>
        <taxon>Achromobacter</taxon>
    </lineage>
</organism>
<dbReference type="Gene3D" id="3.40.190.10">
    <property type="entry name" value="Periplasmic binding protein-like II"/>
    <property type="match status" value="2"/>
</dbReference>
<dbReference type="PANTHER" id="PTHR30346">
    <property type="entry name" value="TRANSCRIPTIONAL DUAL REGULATOR HCAR-RELATED"/>
    <property type="match status" value="1"/>
</dbReference>
<evidence type="ECO:0000259" key="5">
    <source>
        <dbReference type="Pfam" id="PF03466"/>
    </source>
</evidence>
<reference evidence="6 7" key="1">
    <citation type="submission" date="2020-04" db="EMBL/GenBank/DDBJ databases">
        <authorList>
            <person name="De Canck E."/>
        </authorList>
    </citation>
    <scope>NUCLEOTIDE SEQUENCE [LARGE SCALE GENOMIC DNA]</scope>
    <source>
        <strain evidence="6 7">LMG 26858</strain>
    </source>
</reference>
<feature type="domain" description="LysR substrate-binding" evidence="5">
    <location>
        <begin position="3"/>
        <end position="116"/>
    </location>
</feature>
<accession>A0A6S7CIK1</accession>
<keyword evidence="3" id="KW-0238">DNA-binding</keyword>
<name>A0A6S7CIK1_9BURK</name>
<dbReference type="GO" id="GO:0003700">
    <property type="term" value="F:DNA-binding transcription factor activity"/>
    <property type="evidence" value="ECO:0007669"/>
    <property type="project" value="TreeGrafter"/>
</dbReference>
<sequence length="120" mass="12834">MSRKRSIPIDALADEDFVLYPRPIGAGLYDAIMSACLRAGFAPRVIQEAPQMASIVSLVAAGVGISVVPAAMRHMGAQGIEYRPIKGDAPHALLDMAYRRHERSIAAGNAVGMLRELAHP</sequence>
<dbReference type="InterPro" id="IPR005119">
    <property type="entry name" value="LysR_subst-bd"/>
</dbReference>
<dbReference type="SUPFAM" id="SSF53850">
    <property type="entry name" value="Periplasmic binding protein-like II"/>
    <property type="match status" value="1"/>
</dbReference>
<dbReference type="Proteomes" id="UP000494117">
    <property type="component" value="Unassembled WGS sequence"/>
</dbReference>
<protein>
    <recommendedName>
        <fullName evidence="5">LysR substrate-binding domain-containing protein</fullName>
    </recommendedName>
</protein>
<dbReference type="EMBL" id="CADILG010000003">
    <property type="protein sequence ID" value="CAB3833031.1"/>
    <property type="molecule type" value="Genomic_DNA"/>
</dbReference>
<evidence type="ECO:0000256" key="1">
    <source>
        <dbReference type="ARBA" id="ARBA00009437"/>
    </source>
</evidence>
<evidence type="ECO:0000256" key="3">
    <source>
        <dbReference type="ARBA" id="ARBA00023125"/>
    </source>
</evidence>
<dbReference type="PANTHER" id="PTHR30346:SF30">
    <property type="entry name" value="SMALL NEUTRAL PROTEASE REGULATORY PROTEIN"/>
    <property type="match status" value="1"/>
</dbReference>
<evidence type="ECO:0000256" key="2">
    <source>
        <dbReference type="ARBA" id="ARBA00023015"/>
    </source>
</evidence>
<dbReference type="GO" id="GO:0032993">
    <property type="term" value="C:protein-DNA complex"/>
    <property type="evidence" value="ECO:0007669"/>
    <property type="project" value="TreeGrafter"/>
</dbReference>
<evidence type="ECO:0000313" key="7">
    <source>
        <dbReference type="Proteomes" id="UP000494117"/>
    </source>
</evidence>
<keyword evidence="4" id="KW-0804">Transcription</keyword>
<keyword evidence="2" id="KW-0805">Transcription regulation</keyword>
<gene>
    <name evidence="6" type="ORF">LMG26858_00798</name>
</gene>
<dbReference type="Pfam" id="PF03466">
    <property type="entry name" value="LysR_substrate"/>
    <property type="match status" value="1"/>
</dbReference>
<dbReference type="GO" id="GO:0003677">
    <property type="term" value="F:DNA binding"/>
    <property type="evidence" value="ECO:0007669"/>
    <property type="project" value="UniProtKB-KW"/>
</dbReference>